<evidence type="ECO:0000313" key="8">
    <source>
        <dbReference type="EMBL" id="APC49611.1"/>
    </source>
</evidence>
<evidence type="ECO:0000256" key="2">
    <source>
        <dbReference type="ARBA" id="ARBA00023015"/>
    </source>
</evidence>
<evidence type="ECO:0000259" key="7">
    <source>
        <dbReference type="Pfam" id="PF08281"/>
    </source>
</evidence>
<dbReference type="InterPro" id="IPR039425">
    <property type="entry name" value="RNA_pol_sigma-70-like"/>
</dbReference>
<dbReference type="SUPFAM" id="SSF88946">
    <property type="entry name" value="Sigma2 domain of RNA polymerase sigma factors"/>
    <property type="match status" value="1"/>
</dbReference>
<dbReference type="Pfam" id="PF08281">
    <property type="entry name" value="Sigma70_r4_2"/>
    <property type="match status" value="1"/>
</dbReference>
<name>A0AAC9J104_VIRHA</name>
<protein>
    <recommendedName>
        <fullName evidence="10">Sigma-70 family RNA polymerase sigma factor</fullName>
    </recommendedName>
</protein>
<dbReference type="Gene3D" id="1.10.10.10">
    <property type="entry name" value="Winged helix-like DNA-binding domain superfamily/Winged helix DNA-binding domain"/>
    <property type="match status" value="1"/>
</dbReference>
<dbReference type="EMBL" id="CP017962">
    <property type="protein sequence ID" value="APC49611.1"/>
    <property type="molecule type" value="Genomic_DNA"/>
</dbReference>
<feature type="domain" description="RNA polymerase sigma-70 region 2" evidence="6">
    <location>
        <begin position="21"/>
        <end position="75"/>
    </location>
</feature>
<evidence type="ECO:0000256" key="3">
    <source>
        <dbReference type="ARBA" id="ARBA00023082"/>
    </source>
</evidence>
<feature type="domain" description="RNA polymerase sigma factor 70 region 4 type 2" evidence="7">
    <location>
        <begin position="135"/>
        <end position="168"/>
    </location>
</feature>
<comment type="similarity">
    <text evidence="1">Belongs to the sigma-70 factor family. ECF subfamily.</text>
</comment>
<reference evidence="8 9" key="1">
    <citation type="submission" date="2016-11" db="EMBL/GenBank/DDBJ databases">
        <title>Complete genome sequencing of Virgibacillus halodenitrificans PDB-F2.</title>
        <authorList>
            <person name="Sun Z."/>
            <person name="Zhou Y."/>
            <person name="Li H."/>
        </authorList>
    </citation>
    <scope>NUCLEOTIDE SEQUENCE [LARGE SCALE GENOMIC DNA]</scope>
    <source>
        <strain evidence="8 9">PDB-F2</strain>
    </source>
</reference>
<dbReference type="RefSeq" id="WP_071649616.1">
    <property type="nucleotide sequence ID" value="NZ_CP017962.1"/>
</dbReference>
<dbReference type="SUPFAM" id="SSF88659">
    <property type="entry name" value="Sigma3 and sigma4 domains of RNA polymerase sigma factors"/>
    <property type="match status" value="1"/>
</dbReference>
<evidence type="ECO:0000256" key="1">
    <source>
        <dbReference type="ARBA" id="ARBA00010641"/>
    </source>
</evidence>
<keyword evidence="4" id="KW-0238">DNA-binding</keyword>
<dbReference type="InterPro" id="IPR007627">
    <property type="entry name" value="RNA_pol_sigma70_r2"/>
</dbReference>
<evidence type="ECO:0000313" key="9">
    <source>
        <dbReference type="Proteomes" id="UP000182945"/>
    </source>
</evidence>
<evidence type="ECO:0000259" key="6">
    <source>
        <dbReference type="Pfam" id="PF04542"/>
    </source>
</evidence>
<evidence type="ECO:0000256" key="4">
    <source>
        <dbReference type="ARBA" id="ARBA00023125"/>
    </source>
</evidence>
<dbReference type="GO" id="GO:0006352">
    <property type="term" value="P:DNA-templated transcription initiation"/>
    <property type="evidence" value="ECO:0007669"/>
    <property type="project" value="InterPro"/>
</dbReference>
<proteinExistence type="inferred from homology"/>
<keyword evidence="2" id="KW-0805">Transcription regulation</keyword>
<dbReference type="InterPro" id="IPR013249">
    <property type="entry name" value="RNA_pol_sigma70_r4_t2"/>
</dbReference>
<dbReference type="PANTHER" id="PTHR43133:SF8">
    <property type="entry name" value="RNA POLYMERASE SIGMA FACTOR HI_1459-RELATED"/>
    <property type="match status" value="1"/>
</dbReference>
<dbReference type="GO" id="GO:0003677">
    <property type="term" value="F:DNA binding"/>
    <property type="evidence" value="ECO:0007669"/>
    <property type="project" value="UniProtKB-KW"/>
</dbReference>
<evidence type="ECO:0008006" key="10">
    <source>
        <dbReference type="Google" id="ProtNLM"/>
    </source>
</evidence>
<dbReference type="Proteomes" id="UP000182945">
    <property type="component" value="Chromosome"/>
</dbReference>
<accession>A0AAC9J104</accession>
<dbReference type="AlphaFoldDB" id="A0AAC9J104"/>
<dbReference type="GO" id="GO:0016987">
    <property type="term" value="F:sigma factor activity"/>
    <property type="evidence" value="ECO:0007669"/>
    <property type="project" value="UniProtKB-KW"/>
</dbReference>
<evidence type="ECO:0000256" key="5">
    <source>
        <dbReference type="ARBA" id="ARBA00023163"/>
    </source>
</evidence>
<organism evidence="8 9">
    <name type="scientific">Virgibacillus halodenitrificans</name>
    <name type="common">Bacillus halodenitrificans</name>
    <dbReference type="NCBI Taxonomy" id="1482"/>
    <lineage>
        <taxon>Bacteria</taxon>
        <taxon>Bacillati</taxon>
        <taxon>Bacillota</taxon>
        <taxon>Bacilli</taxon>
        <taxon>Bacillales</taxon>
        <taxon>Bacillaceae</taxon>
        <taxon>Virgibacillus</taxon>
    </lineage>
</organism>
<dbReference type="PANTHER" id="PTHR43133">
    <property type="entry name" value="RNA POLYMERASE ECF-TYPE SIGMA FACTO"/>
    <property type="match status" value="1"/>
</dbReference>
<dbReference type="InterPro" id="IPR036388">
    <property type="entry name" value="WH-like_DNA-bd_sf"/>
</dbReference>
<dbReference type="GeneID" id="71515927"/>
<dbReference type="InterPro" id="IPR014284">
    <property type="entry name" value="RNA_pol_sigma-70_dom"/>
</dbReference>
<dbReference type="InterPro" id="IPR013324">
    <property type="entry name" value="RNA_pol_sigma_r3/r4-like"/>
</dbReference>
<sequence length="177" mass="21374">MRERLTFEEIVKQNERRIHYHKLNLHDPYKEYFNEGLVAMWRAYESYHHDKGPLATYFNFMIRNRLIDQLRKQKRQENNERVSSQQLMNKLDETNYYGSMEDANSMMVAEDSPVYNYIQGRTESFSDNQKKWLRFYIGEGMSIKEIAEQEGVSDDAVKSWGRQARKRLREGPLYVKR</sequence>
<gene>
    <name evidence="8" type="ORF">BME96_16055</name>
</gene>
<keyword evidence="3" id="KW-0731">Sigma factor</keyword>
<dbReference type="KEGG" id="vhl:BME96_16055"/>
<dbReference type="Gene3D" id="1.10.1740.10">
    <property type="match status" value="1"/>
</dbReference>
<dbReference type="Pfam" id="PF04542">
    <property type="entry name" value="Sigma70_r2"/>
    <property type="match status" value="1"/>
</dbReference>
<dbReference type="InterPro" id="IPR013325">
    <property type="entry name" value="RNA_pol_sigma_r2"/>
</dbReference>
<dbReference type="NCBIfam" id="TIGR02937">
    <property type="entry name" value="sigma70-ECF"/>
    <property type="match status" value="1"/>
</dbReference>
<keyword evidence="5" id="KW-0804">Transcription</keyword>